<evidence type="ECO:0000313" key="5">
    <source>
        <dbReference type="Proteomes" id="UP001433268"/>
    </source>
</evidence>
<dbReference type="RefSeq" id="XP_066668733.1">
    <property type="nucleotide sequence ID" value="XM_066809810.1"/>
</dbReference>
<sequence length="570" mass="63208">MDDTDTVWSLTELTKGSFHEQHTTSLSDLFNYFQDSSSNTLGLLRRVAGLEKGHYNGQNKGVPRDISDQVSGHLARMPPRPVLNFLVQFFLAEVNWITHLIHPPSFMTRYDSWWTNQQEPATTASSPLSVADVDFAVLILRICAYATQFLPSASYALDAVRGMPLATIREIAAEVGNSLERIATSRNPRGSLVRVQHMCYNALGATCESRMGRQAGGAASKSILAGDEVEREMQRRVFCNLYIVDGAGTFARQYDRMPILVDPLHVDHLPRMHLTPEVDPASGAPDNFTERLLQARMVTFWRAIVAKKPGGQGQGGGGANKAEYDPTLAQERHQKFHDEFISKLPPAFALLEPNREWDELLPSCPCSSVCHNFRPLLLLERDRFLALPGYKKVLLLSQAQALAAAAIKVLDAVSTLHTMIGTTYTRFPTIIFHTFEAPVQDSTAPLQEFPRNSKSGGLMDQDEHIITRDRCLSKAQAALALLQQLANVSFMAEQDEQLCMSGIMWTEQMALSQDFSQIMTPGWSSRGVMAGNDNLVRHVVVREKGLDVVGSETDGHHSTPLRTSGVTFSR</sequence>
<reference evidence="4 5" key="1">
    <citation type="submission" date="2023-01" db="EMBL/GenBank/DDBJ databases">
        <title>Analysis of 21 Apiospora genomes using comparative genomics revels a genus with tremendous synthesis potential of carbohydrate active enzymes and secondary metabolites.</title>
        <authorList>
            <person name="Sorensen T."/>
        </authorList>
    </citation>
    <scope>NUCLEOTIDE SEQUENCE [LARGE SCALE GENOMIC DNA]</scope>
    <source>
        <strain evidence="4 5">CBS 114990</strain>
    </source>
</reference>
<evidence type="ECO:0000256" key="2">
    <source>
        <dbReference type="ARBA" id="ARBA00023242"/>
    </source>
</evidence>
<keyword evidence="2" id="KW-0539">Nucleus</keyword>
<evidence type="ECO:0000256" key="3">
    <source>
        <dbReference type="SAM" id="MobiDB-lite"/>
    </source>
</evidence>
<feature type="region of interest" description="Disordered" evidence="3">
    <location>
        <begin position="550"/>
        <end position="570"/>
    </location>
</feature>
<keyword evidence="5" id="KW-1185">Reference proteome</keyword>
<accession>A0ABR1WL42</accession>
<proteinExistence type="predicted"/>
<protein>
    <recommendedName>
        <fullName evidence="6">Transcription factor domain-containing protein</fullName>
    </recommendedName>
</protein>
<evidence type="ECO:0008006" key="6">
    <source>
        <dbReference type="Google" id="ProtNLM"/>
    </source>
</evidence>
<organism evidence="4 5">
    <name type="scientific">Apiospora hydei</name>
    <dbReference type="NCBI Taxonomy" id="1337664"/>
    <lineage>
        <taxon>Eukaryota</taxon>
        <taxon>Fungi</taxon>
        <taxon>Dikarya</taxon>
        <taxon>Ascomycota</taxon>
        <taxon>Pezizomycotina</taxon>
        <taxon>Sordariomycetes</taxon>
        <taxon>Xylariomycetidae</taxon>
        <taxon>Amphisphaeriales</taxon>
        <taxon>Apiosporaceae</taxon>
        <taxon>Apiospora</taxon>
    </lineage>
</organism>
<name>A0ABR1WL42_9PEZI</name>
<feature type="compositionally biased region" description="Polar residues" evidence="3">
    <location>
        <begin position="560"/>
        <end position="570"/>
    </location>
</feature>
<dbReference type="CDD" id="cd12148">
    <property type="entry name" value="fungal_TF_MHR"/>
    <property type="match status" value="1"/>
</dbReference>
<dbReference type="GeneID" id="92042870"/>
<dbReference type="InterPro" id="IPR050613">
    <property type="entry name" value="Sec_Metabolite_Reg"/>
</dbReference>
<dbReference type="EMBL" id="JAQQWN010000005">
    <property type="protein sequence ID" value="KAK8084224.1"/>
    <property type="molecule type" value="Genomic_DNA"/>
</dbReference>
<dbReference type="Proteomes" id="UP001433268">
    <property type="component" value="Unassembled WGS sequence"/>
</dbReference>
<comment type="caution">
    <text evidence="4">The sequence shown here is derived from an EMBL/GenBank/DDBJ whole genome shotgun (WGS) entry which is preliminary data.</text>
</comment>
<gene>
    <name evidence="4" type="ORF">PG997_005495</name>
</gene>
<comment type="subcellular location">
    <subcellularLocation>
        <location evidence="1">Nucleus</location>
    </subcellularLocation>
</comment>
<dbReference type="PANTHER" id="PTHR31001">
    <property type="entry name" value="UNCHARACTERIZED TRANSCRIPTIONAL REGULATORY PROTEIN"/>
    <property type="match status" value="1"/>
</dbReference>
<dbReference type="PANTHER" id="PTHR31001:SF87">
    <property type="entry name" value="COL-21"/>
    <property type="match status" value="1"/>
</dbReference>
<evidence type="ECO:0000256" key="1">
    <source>
        <dbReference type="ARBA" id="ARBA00004123"/>
    </source>
</evidence>
<evidence type="ECO:0000313" key="4">
    <source>
        <dbReference type="EMBL" id="KAK8084224.1"/>
    </source>
</evidence>